<evidence type="ECO:0000259" key="2">
    <source>
        <dbReference type="PROSITE" id="PS50110"/>
    </source>
</evidence>
<accession>A0A0S4XNX8</accession>
<dbReference type="Pfam" id="PF00072">
    <property type="entry name" value="Response_reg"/>
    <property type="match status" value="1"/>
</dbReference>
<dbReference type="GO" id="GO:0000160">
    <property type="term" value="P:phosphorelay signal transduction system"/>
    <property type="evidence" value="ECO:0007669"/>
    <property type="project" value="InterPro"/>
</dbReference>
<sequence>MKLEYKILWLDDNIDAFIEDRHINKIKNFLEEEGFEAEIITVKQVNDFFDKLDNSFDLILTDFHMNDMNGDEVVKKIRKESHIFTEILFYTAQADLKNTDKLDRISFLQTTNNHHKQVVAKVKSLIGLTIQKFHDIVVMRGMIMNETSDMDNQKLEMIKKYINTNNVFETNNLKNEILEKINEHFTKKLSCVNGEWKTKDNGFSKLIKDDFVFSAKYKIQTLGWILHKLSLDDFSESYKDEIISLRNKFAHATLLEETDENGKILRKYFKHGDDGMTFDEALCKTIRTNIKKHKTNLGKLEQKLNE</sequence>
<name>A0A0S4XNX8_9BACT</name>
<evidence type="ECO:0000256" key="1">
    <source>
        <dbReference type="PROSITE-ProRule" id="PRU00169"/>
    </source>
</evidence>
<organism evidence="3">
    <name type="scientific">Sulfurovum sp. enrichment culture clone C5</name>
    <dbReference type="NCBI Taxonomy" id="497650"/>
    <lineage>
        <taxon>Bacteria</taxon>
        <taxon>Pseudomonadati</taxon>
        <taxon>Campylobacterota</taxon>
        <taxon>Epsilonproteobacteria</taxon>
        <taxon>Campylobacterales</taxon>
        <taxon>Sulfurovaceae</taxon>
        <taxon>Sulfurovum</taxon>
        <taxon>environmental samples</taxon>
    </lineage>
</organism>
<dbReference type="PROSITE" id="PS50110">
    <property type="entry name" value="RESPONSE_REGULATORY"/>
    <property type="match status" value="1"/>
</dbReference>
<proteinExistence type="predicted"/>
<dbReference type="AlphaFoldDB" id="A0A0S4XNX8"/>
<protein>
    <recommendedName>
        <fullName evidence="2">Response regulatory domain-containing protein</fullName>
    </recommendedName>
</protein>
<dbReference type="InterPro" id="IPR001789">
    <property type="entry name" value="Sig_transdc_resp-reg_receiver"/>
</dbReference>
<evidence type="ECO:0000313" key="3">
    <source>
        <dbReference type="EMBL" id="CUV65987.1"/>
    </source>
</evidence>
<dbReference type="InterPro" id="IPR011006">
    <property type="entry name" value="CheY-like_superfamily"/>
</dbReference>
<feature type="domain" description="Response regulatory" evidence="2">
    <location>
        <begin position="12"/>
        <end position="126"/>
    </location>
</feature>
<reference evidence="3" key="1">
    <citation type="submission" date="2015-11" db="EMBL/GenBank/DDBJ databases">
        <authorList>
            <person name="Zhang Y."/>
            <person name="Guo Z."/>
        </authorList>
    </citation>
    <scope>NUCLEOTIDE SEQUENCE</scope>
    <source>
        <strain evidence="3">BN30871</strain>
    </source>
</reference>
<dbReference type="SUPFAM" id="SSF52172">
    <property type="entry name" value="CheY-like"/>
    <property type="match status" value="1"/>
</dbReference>
<dbReference type="EMBL" id="FAXN01000057">
    <property type="protein sequence ID" value="CUV65987.1"/>
    <property type="molecule type" value="Genomic_DNA"/>
</dbReference>
<gene>
    <name evidence="3" type="ORF">BN3087_550003</name>
</gene>
<keyword evidence="1" id="KW-0597">Phosphoprotein</keyword>
<dbReference type="SMART" id="SM00448">
    <property type="entry name" value="REC"/>
    <property type="match status" value="1"/>
</dbReference>
<dbReference type="CDD" id="cd00156">
    <property type="entry name" value="REC"/>
    <property type="match status" value="1"/>
</dbReference>
<dbReference type="Gene3D" id="3.40.50.2300">
    <property type="match status" value="1"/>
</dbReference>
<feature type="modified residue" description="4-aspartylphosphate" evidence="1">
    <location>
        <position position="62"/>
    </location>
</feature>